<evidence type="ECO:0000256" key="2">
    <source>
        <dbReference type="SAM" id="MobiDB-lite"/>
    </source>
</evidence>
<protein>
    <submittedName>
        <fullName evidence="3">Dynactin domain-containing protein</fullName>
    </submittedName>
</protein>
<feature type="coiled-coil region" evidence="1">
    <location>
        <begin position="486"/>
        <end position="513"/>
    </location>
</feature>
<dbReference type="WBParaSite" id="TASK_0000229101-mRNA-1">
    <property type="protein sequence ID" value="TASK_0000229101-mRNA-1"/>
    <property type="gene ID" value="TASK_0000229101"/>
</dbReference>
<reference evidence="3" key="1">
    <citation type="submission" date="2017-02" db="UniProtKB">
        <authorList>
            <consortium name="WormBaseParasite"/>
        </authorList>
    </citation>
    <scope>IDENTIFICATION</scope>
</reference>
<sequence>LKASSHQEQSSDERFLQASLCPEASRLIEQIRDIKRRLSEATAELSPTVYPLATRDVLTAVSLGRYEAAQHFVPLTQSVSNNGDKCIHSHCHCCAGVLGFLAYLISTNSSFEQPRWSELRKILRDQRPVEPNFCCPEVENVLKELVSVSCELTVSTVPLDEMQEMERRLQAVDAEVVHLQNQMRNLQKLLDDIHSESSWRHSAVSEELNANSMKTSSIVAWLDLATSSSTSDTESELRRQTNNSSRQANEQELDLRAKITALIADKEAELAELRRGAVKWASKHTLIRNKQAEIKELNGVLSNELAQVPDISEADTIISLSKLQIPSSKDLIGQIQSLRNDLAVFFQSFAQSDVQRLLPSLNSLSDTLANTFARIRPFAGSAEKSISSTNLDDAAGETAAQMDYLRYQQLEVGCADYGLNEPLTVQVRQPMKATRSGDIGVEGDEDLQVIGEFLSSSLPTSMSRYTLPRQALISQDQEISQWSDGLRDKNAELESLKLAVASLKREANNNKEALQLLCDSRLALLERVGALTGGDECEDSFADFVSRLRQIDSPDEHLKTLDKCDDLLAQRLMDWSRKCQEGSKVALKQKEAEMKHLLARLEEEEALLKVHSDEAKELRVQMKLLQQPFSSESYNIEEELTESVPLLQEFKEPMQLTQVTPLKEMPSTDPGEFQPFKGVVGEVAQTSHEAHLQSKIDDQVATISWLEARLCAQNEEFRAKLAEADEKAS</sequence>
<feature type="compositionally biased region" description="Polar residues" evidence="2">
    <location>
        <begin position="240"/>
        <end position="250"/>
    </location>
</feature>
<feature type="coiled-coil region" evidence="1">
    <location>
        <begin position="584"/>
        <end position="621"/>
    </location>
</feature>
<feature type="coiled-coil region" evidence="1">
    <location>
        <begin position="162"/>
        <end position="196"/>
    </location>
</feature>
<evidence type="ECO:0000313" key="3">
    <source>
        <dbReference type="WBParaSite" id="TASK_0000229101-mRNA-1"/>
    </source>
</evidence>
<keyword evidence="1" id="KW-0175">Coiled coil</keyword>
<organism evidence="3">
    <name type="scientific">Taenia asiatica</name>
    <name type="common">Asian tapeworm</name>
    <dbReference type="NCBI Taxonomy" id="60517"/>
    <lineage>
        <taxon>Eukaryota</taxon>
        <taxon>Metazoa</taxon>
        <taxon>Spiralia</taxon>
        <taxon>Lophotrochozoa</taxon>
        <taxon>Platyhelminthes</taxon>
        <taxon>Cestoda</taxon>
        <taxon>Eucestoda</taxon>
        <taxon>Cyclophyllidea</taxon>
        <taxon>Taeniidae</taxon>
        <taxon>Taenia</taxon>
    </lineage>
</organism>
<feature type="region of interest" description="Disordered" evidence="2">
    <location>
        <begin position="230"/>
        <end position="251"/>
    </location>
</feature>
<evidence type="ECO:0000256" key="1">
    <source>
        <dbReference type="SAM" id="Coils"/>
    </source>
</evidence>
<accession>A0A0R3VXZ7</accession>
<dbReference type="STRING" id="60517.A0A0R3VXZ7"/>
<dbReference type="AlphaFoldDB" id="A0A0R3VXZ7"/>
<name>A0A0R3VXZ7_TAEAS</name>
<proteinExistence type="predicted"/>